<dbReference type="GeneID" id="28723517"/>
<feature type="domain" description="Bul1 N-terminal" evidence="2">
    <location>
        <begin position="80"/>
        <end position="484"/>
    </location>
</feature>
<feature type="region of interest" description="Disordered" evidence="1">
    <location>
        <begin position="1"/>
        <end position="81"/>
    </location>
</feature>
<sequence length="877" mass="99334">MQDTNGSSESRQSMEAASRGRQRSSSPSLFFRRASSSSLLRFRNRARDDAIQPPGLGARSATSPMKADTSAGDGDDGLEPDAKLLDVLPSFQMYNVLHKHIPRGNVNADQHDLPPSYQESLDPAPGSGASGSASAGSLTPMRPGPFVNLQSVSTQHVNLSSSHIDNEPIQDDLDDQDYDNINIEKLYSLPKMLSPVEIDIRITKHPMKPNEKPEEESILKEYTSGNIINGYVVIENRSSQPLKFEMFYVTLEGYATVIDRLQGKRTVKRFLRMVDLSASWSYSSVDSSTGYDYPYGCKDYENCILGLNNTRILEPGVKYKKVFMFKFPMRLLDVACKHEQYSHCLVPPSFGIDKFKCNGKYSAIRTNPLLCYGHLGNKGSPILTNDLVSETLSINYAVDAKIVGKDPKTGKLNIMRENEYNVRFIPFGFCQPLLGERPPQKQLESLSALIEEKITALENVFRRLENNEMIRNHDIQSTDISGTIDSTFDIDHEGILRCKLRQLRKENRLDEAYSSYPLRNTKNLSSKDCTVESEFSYNIKSKQKKSKKHSLLASFSHDPKNTDKKDNLRSGIIVLSSSIPKDGLPYIQPPLLKKINKFENKNKHEQKNWKALLEPFTETETKILDKLTIRLKCIQSNNSTEHHPPDITSISTELVCLTTRSINSIPVKLDAQLLLSTEKVDSIKELHKKYFEKLKSLQERFDRDFIALNELYNLSRRPDTLRELTFSDFVTPQLMHDIECLANLKVDVRSLSHVFKDQMQTLKNPDAAEIRPGLISSTSSTLLSSTFSGHNSSSNAQQMALFRDQITHEWVQISEREYDRQIDVNLVLSQDIKETLVPTFESCLCSRMYCIKVNIKFEEHAGTASLQIPVRLRMLEA</sequence>
<name>A0A0X8HRT5_9SACH</name>
<feature type="region of interest" description="Disordered" evidence="1">
    <location>
        <begin position="105"/>
        <end position="144"/>
    </location>
</feature>
<reference evidence="4 5" key="1">
    <citation type="submission" date="2016-01" db="EMBL/GenBank/DDBJ databases">
        <title>Genome sequence of the yeast Holleya sinecauda.</title>
        <authorList>
            <person name="Dietrich F.S."/>
        </authorList>
    </citation>
    <scope>NUCLEOTIDE SEQUENCE [LARGE SCALE GENOMIC DNA]</scope>
    <source>
        <strain evidence="4 5">ATCC 58844</strain>
    </source>
</reference>
<evidence type="ECO:0000259" key="2">
    <source>
        <dbReference type="Pfam" id="PF04425"/>
    </source>
</evidence>
<feature type="compositionally biased region" description="Low complexity" evidence="1">
    <location>
        <begin position="23"/>
        <end position="41"/>
    </location>
</feature>
<evidence type="ECO:0000256" key="1">
    <source>
        <dbReference type="SAM" id="MobiDB-lite"/>
    </source>
</evidence>
<keyword evidence="5" id="KW-1185">Reference proteome</keyword>
<feature type="domain" description="Bul1 C-terminal" evidence="3">
    <location>
        <begin position="604"/>
        <end position="874"/>
    </location>
</feature>
<proteinExistence type="predicted"/>
<feature type="compositionally biased region" description="Polar residues" evidence="1">
    <location>
        <begin position="1"/>
        <end position="15"/>
    </location>
</feature>
<dbReference type="STRING" id="45286.A0A0X8HRT5"/>
<accession>A0A0X8HRT5</accession>
<gene>
    <name evidence="4" type="ORF">AW171_hschr42163</name>
</gene>
<evidence type="ECO:0000313" key="5">
    <source>
        <dbReference type="Proteomes" id="UP000243052"/>
    </source>
</evidence>
<dbReference type="Proteomes" id="UP000243052">
    <property type="component" value="Chromosome iv"/>
</dbReference>
<dbReference type="AlphaFoldDB" id="A0A0X8HRT5"/>
<protein>
    <submittedName>
        <fullName evidence="4">HDL467Cp</fullName>
    </submittedName>
</protein>
<dbReference type="OrthoDB" id="2283785at2759"/>
<dbReference type="RefSeq" id="XP_017987273.1">
    <property type="nucleotide sequence ID" value="XM_018132149.1"/>
</dbReference>
<organism evidence="4 5">
    <name type="scientific">Eremothecium sinecaudum</name>
    <dbReference type="NCBI Taxonomy" id="45286"/>
    <lineage>
        <taxon>Eukaryota</taxon>
        <taxon>Fungi</taxon>
        <taxon>Dikarya</taxon>
        <taxon>Ascomycota</taxon>
        <taxon>Saccharomycotina</taxon>
        <taxon>Saccharomycetes</taxon>
        <taxon>Saccharomycetales</taxon>
        <taxon>Saccharomycetaceae</taxon>
        <taxon>Eremothecium</taxon>
    </lineage>
</organism>
<dbReference type="EMBL" id="CP014244">
    <property type="protein sequence ID" value="AMD20277.1"/>
    <property type="molecule type" value="Genomic_DNA"/>
</dbReference>
<dbReference type="InterPro" id="IPR039634">
    <property type="entry name" value="Bul1-like"/>
</dbReference>
<evidence type="ECO:0000313" key="4">
    <source>
        <dbReference type="EMBL" id="AMD20277.1"/>
    </source>
</evidence>
<dbReference type="Pfam" id="PF04426">
    <property type="entry name" value="Bul1_C"/>
    <property type="match status" value="1"/>
</dbReference>
<feature type="compositionally biased region" description="Low complexity" evidence="1">
    <location>
        <begin position="123"/>
        <end position="137"/>
    </location>
</feature>
<dbReference type="Pfam" id="PF04425">
    <property type="entry name" value="Bul1_N"/>
    <property type="match status" value="1"/>
</dbReference>
<dbReference type="PANTHER" id="PTHR31904:SF1">
    <property type="entry name" value="BYPASS OF STOP CODON PROTEIN 5-RELATED"/>
    <property type="match status" value="1"/>
</dbReference>
<evidence type="ECO:0000259" key="3">
    <source>
        <dbReference type="Pfam" id="PF04426"/>
    </source>
</evidence>
<dbReference type="InterPro" id="IPR007519">
    <property type="entry name" value="Bul1_N"/>
</dbReference>
<dbReference type="PANTHER" id="PTHR31904">
    <property type="entry name" value="BYPASS OF STOP CODON PROTEIN 5-RELATED"/>
    <property type="match status" value="1"/>
</dbReference>
<dbReference type="InterPro" id="IPR022794">
    <property type="entry name" value="Bul1_C"/>
</dbReference>